<gene>
    <name evidence="1" type="ORF">MTBPR1_20179</name>
</gene>
<evidence type="ECO:0000313" key="2">
    <source>
        <dbReference type="Proteomes" id="UP000231658"/>
    </source>
</evidence>
<keyword evidence="2" id="KW-1185">Reference proteome</keyword>
<dbReference type="Proteomes" id="UP000231658">
    <property type="component" value="Unassembled WGS sequence"/>
</dbReference>
<name>A0A1C3RGF2_9PROT</name>
<reference evidence="1 2" key="1">
    <citation type="submission" date="2016-07" db="EMBL/GenBank/DDBJ databases">
        <authorList>
            <person name="Lefevre C.T."/>
        </authorList>
    </citation>
    <scope>NUCLEOTIDE SEQUENCE [LARGE SCALE GENOMIC DNA]</scope>
    <source>
        <strain evidence="1">PR1</strain>
    </source>
</reference>
<dbReference type="EMBL" id="FLYE01000012">
    <property type="protein sequence ID" value="SCA56331.1"/>
    <property type="molecule type" value="Genomic_DNA"/>
</dbReference>
<protein>
    <submittedName>
        <fullName evidence="1">Uncharacterized protein</fullName>
    </submittedName>
</protein>
<dbReference type="AlphaFoldDB" id="A0A1C3RGF2"/>
<proteinExistence type="predicted"/>
<accession>A0A1C3RGF2</accession>
<sequence length="197" mass="22819">MTPLNGSKWGRSYKTWHIPLSEQQIHLGDALADMHNLSHEQSAIPLIVQLVENPRFRLPGLELFHGAVDLTDHDCIHILLGRGMMPKDEAFVIGFTMGSTGKVGCFEKKLYQLISRHIYPDVYRFKRDDLEIFKDALHLGILCHCKALDRVDYKKYMDQPLGKVRKKLGLDPSLLKAYYAQEKKRYPTLRECRRLLN</sequence>
<organism evidence="1 2">
    <name type="scientific">Candidatus Terasakiella magnetica</name>
    <dbReference type="NCBI Taxonomy" id="1867952"/>
    <lineage>
        <taxon>Bacteria</taxon>
        <taxon>Pseudomonadati</taxon>
        <taxon>Pseudomonadota</taxon>
        <taxon>Alphaproteobacteria</taxon>
        <taxon>Rhodospirillales</taxon>
        <taxon>Terasakiellaceae</taxon>
        <taxon>Terasakiella</taxon>
    </lineage>
</organism>
<evidence type="ECO:0000313" key="1">
    <source>
        <dbReference type="EMBL" id="SCA56331.1"/>
    </source>
</evidence>
<dbReference type="OrthoDB" id="571472at2"/>
<dbReference type="STRING" id="1867952.MTBPR1_20179"/>